<dbReference type="OrthoDB" id="3396704at2"/>
<dbReference type="PANTHER" id="PTHR43433:SF5">
    <property type="entry name" value="AB HYDROLASE-1 DOMAIN-CONTAINING PROTEIN"/>
    <property type="match status" value="1"/>
</dbReference>
<dbReference type="Pfam" id="PF00561">
    <property type="entry name" value="Abhydrolase_1"/>
    <property type="match status" value="1"/>
</dbReference>
<dbReference type="NCBIfam" id="TIGR02427">
    <property type="entry name" value="protocat_pcaD"/>
    <property type="match status" value="1"/>
</dbReference>
<comment type="caution">
    <text evidence="2">The sequence shown here is derived from an EMBL/GenBank/DDBJ whole genome shotgun (WGS) entry which is preliminary data.</text>
</comment>
<keyword evidence="3" id="KW-1185">Reference proteome</keyword>
<evidence type="ECO:0000259" key="1">
    <source>
        <dbReference type="Pfam" id="PF00561"/>
    </source>
</evidence>
<evidence type="ECO:0000313" key="3">
    <source>
        <dbReference type="Proteomes" id="UP000295444"/>
    </source>
</evidence>
<evidence type="ECO:0000313" key="2">
    <source>
        <dbReference type="EMBL" id="TDQ01438.1"/>
    </source>
</evidence>
<dbReference type="EMBL" id="SNXZ01000002">
    <property type="protein sequence ID" value="TDQ01438.1"/>
    <property type="molecule type" value="Genomic_DNA"/>
</dbReference>
<dbReference type="Gene3D" id="3.40.50.1820">
    <property type="entry name" value="alpha/beta hydrolase"/>
    <property type="match status" value="1"/>
</dbReference>
<reference evidence="2 3" key="1">
    <citation type="submission" date="2019-03" db="EMBL/GenBank/DDBJ databases">
        <title>Genomic Encyclopedia of Type Strains, Phase IV (KMG-IV): sequencing the most valuable type-strain genomes for metagenomic binning, comparative biology and taxonomic classification.</title>
        <authorList>
            <person name="Goeker M."/>
        </authorList>
    </citation>
    <scope>NUCLEOTIDE SEQUENCE [LARGE SCALE GENOMIC DNA]</scope>
    <source>
        <strain evidence="2 3">DSM 45361</strain>
    </source>
</reference>
<protein>
    <submittedName>
        <fullName evidence="2">3-oxoadipate enol-lactonase</fullName>
    </submittedName>
</protein>
<name>A0A4R6SK82_LABRH</name>
<dbReference type="InterPro" id="IPR026968">
    <property type="entry name" value="PcaD/CatD"/>
</dbReference>
<dbReference type="GO" id="GO:0047570">
    <property type="term" value="F:3-oxoadipate enol-lactonase activity"/>
    <property type="evidence" value="ECO:0007669"/>
    <property type="project" value="InterPro"/>
</dbReference>
<dbReference type="InterPro" id="IPR050471">
    <property type="entry name" value="AB_hydrolase"/>
</dbReference>
<sequence length="257" mass="27163">MTVEVHHVAEGPDDGPLVVLSASLGSDLRMWRAQASALADVGYRVVRYDHRGHGGSPVPPGPYTLDELGADALALLDRLGAARVHWVGLSLGGMVGMWLAEQAPERLARLVLCCTSAKFGPREMWEDRIAAVRAGGTAGQAGPAVERWFTKDFRTANPDVVALAQDMVTGTPDEGYLGCCAAIRDMDLTQGLPSIGAPTLVIAGAQDKSTPPDHAERITSAVPGARLKVLDPGAHLVAVERADRVTELIIDHLGDLT</sequence>
<organism evidence="2 3">
    <name type="scientific">Labedaea rhizosphaerae</name>
    <dbReference type="NCBI Taxonomy" id="598644"/>
    <lineage>
        <taxon>Bacteria</taxon>
        <taxon>Bacillati</taxon>
        <taxon>Actinomycetota</taxon>
        <taxon>Actinomycetes</taxon>
        <taxon>Pseudonocardiales</taxon>
        <taxon>Pseudonocardiaceae</taxon>
        <taxon>Labedaea</taxon>
    </lineage>
</organism>
<dbReference type="PANTHER" id="PTHR43433">
    <property type="entry name" value="HYDROLASE, ALPHA/BETA FOLD FAMILY PROTEIN"/>
    <property type="match status" value="1"/>
</dbReference>
<dbReference type="InterPro" id="IPR000073">
    <property type="entry name" value="AB_hydrolase_1"/>
</dbReference>
<dbReference type="InterPro" id="IPR029058">
    <property type="entry name" value="AB_hydrolase_fold"/>
</dbReference>
<dbReference type="SUPFAM" id="SSF53474">
    <property type="entry name" value="alpha/beta-Hydrolases"/>
    <property type="match status" value="1"/>
</dbReference>
<accession>A0A4R6SK82</accession>
<gene>
    <name evidence="2" type="ORF">EV186_1021306</name>
</gene>
<feature type="domain" description="AB hydrolase-1" evidence="1">
    <location>
        <begin position="17"/>
        <end position="241"/>
    </location>
</feature>
<dbReference type="PRINTS" id="PR00111">
    <property type="entry name" value="ABHYDROLASE"/>
</dbReference>
<proteinExistence type="predicted"/>
<dbReference type="AlphaFoldDB" id="A0A4R6SK82"/>
<dbReference type="GO" id="GO:0042952">
    <property type="term" value="P:beta-ketoadipate pathway"/>
    <property type="evidence" value="ECO:0007669"/>
    <property type="project" value="InterPro"/>
</dbReference>
<dbReference type="Proteomes" id="UP000295444">
    <property type="component" value="Unassembled WGS sequence"/>
</dbReference>
<dbReference type="RefSeq" id="WP_133850019.1">
    <property type="nucleotide sequence ID" value="NZ_SNXZ01000002.1"/>
</dbReference>